<evidence type="ECO:0000313" key="1">
    <source>
        <dbReference type="EMBL" id="MBT1686761.1"/>
    </source>
</evidence>
<keyword evidence="2" id="KW-1185">Reference proteome</keyword>
<evidence type="ECO:0008006" key="3">
    <source>
        <dbReference type="Google" id="ProtNLM"/>
    </source>
</evidence>
<dbReference type="Gene3D" id="2.40.50.870">
    <property type="entry name" value="Protein of unknown function (DUF3299)"/>
    <property type="match status" value="1"/>
</dbReference>
<name>A0AAP2D7D4_9BACT</name>
<proteinExistence type="predicted"/>
<dbReference type="EMBL" id="JAHESC010000010">
    <property type="protein sequence ID" value="MBT1686761.1"/>
    <property type="molecule type" value="Genomic_DNA"/>
</dbReference>
<gene>
    <name evidence="1" type="ORF">KK078_09345</name>
</gene>
<sequence length="142" mass="16048">MKHFIFSVFLLLPVVVVSQDQNFWDTLAKVRFENRKDKSGYDVEVPVFSPPLLAFHNKKITLKGYIIPLEELGGQGRFMLSALPFNLCFFCGAAGPETVIEVQTPLKIPFTTKPITLEGTLLLNDKDPNHHMYILSAAKRLN</sequence>
<accession>A0AAP2D7D4</accession>
<reference evidence="1 2" key="1">
    <citation type="submission" date="2021-05" db="EMBL/GenBank/DDBJ databases">
        <title>A Polyphasic approach of four new species of the genus Ohtaekwangia: Ohtaekwangia histidinii sp. nov., Ohtaekwangia cretensis sp. nov., Ohtaekwangia indiensis sp. nov., Ohtaekwangia reichenbachii sp. nov. from diverse environment.</title>
        <authorList>
            <person name="Octaviana S."/>
        </authorList>
    </citation>
    <scope>NUCLEOTIDE SEQUENCE [LARGE SCALE GENOMIC DNA]</scope>
    <source>
        <strain evidence="1 2">PWU37</strain>
    </source>
</reference>
<dbReference type="RefSeq" id="WP_254089995.1">
    <property type="nucleotide sequence ID" value="NZ_JAHESC010000010.1"/>
</dbReference>
<comment type="caution">
    <text evidence="1">The sequence shown here is derived from an EMBL/GenBank/DDBJ whole genome shotgun (WGS) entry which is preliminary data.</text>
</comment>
<evidence type="ECO:0000313" key="2">
    <source>
        <dbReference type="Proteomes" id="UP001319180"/>
    </source>
</evidence>
<dbReference type="Proteomes" id="UP001319180">
    <property type="component" value="Unassembled WGS sequence"/>
</dbReference>
<dbReference type="AlphaFoldDB" id="A0AAP2D7D4"/>
<protein>
    <recommendedName>
        <fullName evidence="3">DUF3299 domain-containing protein</fullName>
    </recommendedName>
</protein>
<organism evidence="1 2">
    <name type="scientific">Dawidia soli</name>
    <dbReference type="NCBI Taxonomy" id="2782352"/>
    <lineage>
        <taxon>Bacteria</taxon>
        <taxon>Pseudomonadati</taxon>
        <taxon>Bacteroidota</taxon>
        <taxon>Cytophagia</taxon>
        <taxon>Cytophagales</taxon>
        <taxon>Chryseotaleaceae</taxon>
        <taxon>Dawidia</taxon>
    </lineage>
</organism>